<dbReference type="Proteomes" id="UP000268033">
    <property type="component" value="Unassembled WGS sequence"/>
</dbReference>
<dbReference type="SUPFAM" id="SSF56003">
    <property type="entry name" value="Molybdenum cofactor-binding domain"/>
    <property type="match status" value="2"/>
</dbReference>
<dbReference type="PANTHER" id="PTHR47495">
    <property type="entry name" value="ALDEHYDE DEHYDROGENASE"/>
    <property type="match status" value="1"/>
</dbReference>
<dbReference type="SMART" id="SM01008">
    <property type="entry name" value="Ald_Xan_dh_C"/>
    <property type="match status" value="1"/>
</dbReference>
<dbReference type="NCBIfam" id="TIGR01409">
    <property type="entry name" value="TAT_signal_seq"/>
    <property type="match status" value="1"/>
</dbReference>
<dbReference type="Gene3D" id="3.90.1170.50">
    <property type="entry name" value="Aldehyde oxidase/xanthine dehydrogenase, a/b hammerhead"/>
    <property type="match status" value="1"/>
</dbReference>
<protein>
    <submittedName>
        <fullName evidence="3">Isoquinoline 1-oxidoreductase beta subunit</fullName>
    </submittedName>
</protein>
<dbReference type="InterPro" id="IPR008274">
    <property type="entry name" value="AldOxase/xan_DH_MoCoBD1"/>
</dbReference>
<reference evidence="3 4" key="1">
    <citation type="submission" date="2018-11" db="EMBL/GenBank/DDBJ databases">
        <title>Genomic Encyclopedia of Type Strains, Phase IV (KMG-IV): sequencing the most valuable type-strain genomes for metagenomic binning, comparative biology and taxonomic classification.</title>
        <authorList>
            <person name="Goeker M."/>
        </authorList>
    </citation>
    <scope>NUCLEOTIDE SEQUENCE [LARGE SCALE GENOMIC DNA]</scope>
    <source>
        <strain evidence="3 4">DSM 21945</strain>
    </source>
</reference>
<dbReference type="PIRSF" id="PIRSF036389">
    <property type="entry name" value="IOR_B"/>
    <property type="match status" value="1"/>
</dbReference>
<gene>
    <name evidence="3" type="ORF">EDC28_103311</name>
</gene>
<feature type="domain" description="Aldehyde oxidase/xanthine dehydrogenase a/b hammerhead" evidence="2">
    <location>
        <begin position="204"/>
        <end position="291"/>
    </location>
</feature>
<proteinExistence type="predicted"/>
<organism evidence="3 4">
    <name type="scientific">Gallaecimonas pentaromativorans</name>
    <dbReference type="NCBI Taxonomy" id="584787"/>
    <lineage>
        <taxon>Bacteria</taxon>
        <taxon>Pseudomonadati</taxon>
        <taxon>Pseudomonadota</taxon>
        <taxon>Gammaproteobacteria</taxon>
        <taxon>Enterobacterales</taxon>
        <taxon>Gallaecimonadaceae</taxon>
        <taxon>Gallaecimonas</taxon>
    </lineage>
</organism>
<dbReference type="Gene3D" id="3.30.365.10">
    <property type="entry name" value="Aldehyde oxidase/xanthine dehydrogenase, molybdopterin binding domain"/>
    <property type="match status" value="4"/>
</dbReference>
<dbReference type="PANTHER" id="PTHR47495:SF3">
    <property type="entry name" value="BLR6219 PROTEIN"/>
    <property type="match status" value="1"/>
</dbReference>
<evidence type="ECO:0000259" key="2">
    <source>
        <dbReference type="SMART" id="SM01008"/>
    </source>
</evidence>
<keyword evidence="1" id="KW-0732">Signal</keyword>
<dbReference type="PROSITE" id="PS51318">
    <property type="entry name" value="TAT"/>
    <property type="match status" value="1"/>
</dbReference>
<dbReference type="InterPro" id="IPR019546">
    <property type="entry name" value="TAT_signal_bac_arc"/>
</dbReference>
<evidence type="ECO:0000313" key="3">
    <source>
        <dbReference type="EMBL" id="ROQ28717.1"/>
    </source>
</evidence>
<dbReference type="RefSeq" id="WP_123421109.1">
    <property type="nucleotide sequence ID" value="NZ_RJUL01000003.1"/>
</dbReference>
<evidence type="ECO:0000313" key="4">
    <source>
        <dbReference type="Proteomes" id="UP000268033"/>
    </source>
</evidence>
<accession>A0A3N1PP17</accession>
<comment type="caution">
    <text evidence="3">The sequence shown here is derived from an EMBL/GenBank/DDBJ whole genome shotgun (WGS) entry which is preliminary data.</text>
</comment>
<dbReference type="InterPro" id="IPR052516">
    <property type="entry name" value="N-heterocyclic_Hydroxylase"/>
</dbReference>
<dbReference type="Pfam" id="PF20256">
    <property type="entry name" value="MoCoBD_2"/>
    <property type="match status" value="2"/>
</dbReference>
<keyword evidence="4" id="KW-1185">Reference proteome</keyword>
<dbReference type="InterPro" id="IPR012368">
    <property type="entry name" value="OxRdtase_Mopterin-bd_su_IorB"/>
</dbReference>
<name>A0A3N1PP17_9GAMM</name>
<dbReference type="STRING" id="584787.GCA_001247655_00095"/>
<dbReference type="Pfam" id="PF02738">
    <property type="entry name" value="MoCoBD_1"/>
    <property type="match status" value="1"/>
</dbReference>
<dbReference type="InterPro" id="IPR037165">
    <property type="entry name" value="AldOxase/xan_DH_Mopterin-bd_sf"/>
</dbReference>
<dbReference type="InterPro" id="IPR006311">
    <property type="entry name" value="TAT_signal"/>
</dbReference>
<sequence>MQPIAEQGLSRRAFLKAGAALGGGLMVSLYLPPLAAAGAPQKAALNAYISITPDGMVEIMSVAPEIGQGIKTSLPMIIADELDADWAKVKVQQAPLAPEIYGRQSAGGSRSMPTHFDEHRRIGATARQMLKAAAAKRWQVPVAQCHTEPGEVVHQATGRRLGYGQLASDAAAMAVPEKVALKKPGEFRLIGQFTPGVDNDDIVNGRPLFGIDVTLPGMLYAVYQKGPVFGAKVKSANLAELRQMPGVKKAFVIEGDGDFYGLQGGVAIVASSWWQAQKARRALKVEWHQTPGDNQSSSDFDRQAQALWQKPPQQAIARQGDVVKALREASLVVEADYQYPFVAHGQLEPINCTAHWQGGKLTFWAPTQNPAGGRQQVAKVLGMAESDITVNVTRMGGGFGRRLFNDYMAEAGWIARALDGAPVKLLWSREDDFQHDYYRPGGYHRFKAALNQAGELTALSDHFVSFASQGQPLLAASMGDNQFPAGFVDNLRYDSSLIEAQIPTGWLRAPSSNALAWVFQSILDEAAHAAGKDPLAFQMALLARPAKGNTSFNATRMQSVLKAVAERSSWGRKPAEGRGLGFGCYFSHAGYFAEVVEASVSDGQVVVHKVWAVGDVGEFIVNPSGAMQQAQGAIIEGLSQALYQQVPIEGGAQVSNFHQHRLMSMPQVPEIDVHFLPSSYPTTGLGEPALPPVLPALCNALFAATGKRIRRLPIDPGQLS</sequence>
<dbReference type="InterPro" id="IPR000674">
    <property type="entry name" value="Ald_Oxase/Xan_DH_a/b"/>
</dbReference>
<dbReference type="AlphaFoldDB" id="A0A3N1PP17"/>
<dbReference type="InterPro" id="IPR046867">
    <property type="entry name" value="AldOxase/xan_DH_MoCoBD2"/>
</dbReference>
<evidence type="ECO:0000256" key="1">
    <source>
        <dbReference type="ARBA" id="ARBA00022729"/>
    </source>
</evidence>
<dbReference type="EMBL" id="RJUL01000003">
    <property type="protein sequence ID" value="ROQ28717.1"/>
    <property type="molecule type" value="Genomic_DNA"/>
</dbReference>
<dbReference type="GO" id="GO:0016491">
    <property type="term" value="F:oxidoreductase activity"/>
    <property type="evidence" value="ECO:0007669"/>
    <property type="project" value="InterPro"/>
</dbReference>